<protein>
    <submittedName>
        <fullName evidence="2">Uncharacterized protein</fullName>
    </submittedName>
</protein>
<proteinExistence type="predicted"/>
<evidence type="ECO:0000313" key="2">
    <source>
        <dbReference type="EMBL" id="KAK1837504.1"/>
    </source>
</evidence>
<sequence length="80" mass="9031">MGIKALESPSCYVSSSSSSCLTSSKHQQHRQHPGLAYLCYDDFNRTSATPLSLALYKGVPFDRQSTVRPSLFRNLYFHNM</sequence>
<gene>
    <name evidence="2" type="ORF">CCHR01_19874</name>
</gene>
<accession>A0AAD8ZY83</accession>
<name>A0AAD8ZY83_9PEZI</name>
<comment type="caution">
    <text evidence="2">The sequence shown here is derived from an EMBL/GenBank/DDBJ whole genome shotgun (WGS) entry which is preliminary data.</text>
</comment>
<dbReference type="EMBL" id="JAQOWY010001196">
    <property type="protein sequence ID" value="KAK1837504.1"/>
    <property type="molecule type" value="Genomic_DNA"/>
</dbReference>
<feature type="compositionally biased region" description="Low complexity" evidence="1">
    <location>
        <begin position="8"/>
        <end position="24"/>
    </location>
</feature>
<dbReference type="Proteomes" id="UP001243330">
    <property type="component" value="Unassembled WGS sequence"/>
</dbReference>
<reference evidence="2" key="1">
    <citation type="submission" date="2023-01" db="EMBL/GenBank/DDBJ databases">
        <title>Colletotrichum chrysophilum M932 genome sequence.</title>
        <authorList>
            <person name="Baroncelli R."/>
        </authorList>
    </citation>
    <scope>NUCLEOTIDE SEQUENCE</scope>
    <source>
        <strain evidence="2">M932</strain>
    </source>
</reference>
<keyword evidence="3" id="KW-1185">Reference proteome</keyword>
<dbReference type="PROSITE" id="PS51257">
    <property type="entry name" value="PROKAR_LIPOPROTEIN"/>
    <property type="match status" value="1"/>
</dbReference>
<evidence type="ECO:0000313" key="3">
    <source>
        <dbReference type="Proteomes" id="UP001243330"/>
    </source>
</evidence>
<organism evidence="2 3">
    <name type="scientific">Colletotrichum chrysophilum</name>
    <dbReference type="NCBI Taxonomy" id="1836956"/>
    <lineage>
        <taxon>Eukaryota</taxon>
        <taxon>Fungi</taxon>
        <taxon>Dikarya</taxon>
        <taxon>Ascomycota</taxon>
        <taxon>Pezizomycotina</taxon>
        <taxon>Sordariomycetes</taxon>
        <taxon>Hypocreomycetidae</taxon>
        <taxon>Glomerellales</taxon>
        <taxon>Glomerellaceae</taxon>
        <taxon>Colletotrichum</taxon>
        <taxon>Colletotrichum gloeosporioides species complex</taxon>
    </lineage>
</organism>
<feature type="region of interest" description="Disordered" evidence="1">
    <location>
        <begin position="1"/>
        <end position="30"/>
    </location>
</feature>
<evidence type="ECO:0000256" key="1">
    <source>
        <dbReference type="SAM" id="MobiDB-lite"/>
    </source>
</evidence>
<dbReference type="AlphaFoldDB" id="A0AAD8ZY83"/>